<dbReference type="KEGG" id="phet:94293887"/>
<feature type="compositionally biased region" description="Low complexity" evidence="1">
    <location>
        <begin position="109"/>
        <end position="125"/>
    </location>
</feature>
<proteinExistence type="predicted"/>
<keyword evidence="2" id="KW-1133">Transmembrane helix</keyword>
<dbReference type="OrthoDB" id="266791at2759"/>
<dbReference type="Proteomes" id="UP000674318">
    <property type="component" value="Unassembled WGS sequence"/>
</dbReference>
<dbReference type="GeneID" id="94293887"/>
<dbReference type="EMBL" id="JAFJZO010000008">
    <property type="protein sequence ID" value="KAG5510810.1"/>
    <property type="molecule type" value="Genomic_DNA"/>
</dbReference>
<keyword evidence="2" id="KW-0812">Transmembrane</keyword>
<keyword evidence="2" id="KW-0472">Membrane</keyword>
<gene>
    <name evidence="3" type="ORF">JKF63_07882</name>
</gene>
<evidence type="ECO:0000313" key="4">
    <source>
        <dbReference type="Proteomes" id="UP000674318"/>
    </source>
</evidence>
<feature type="compositionally biased region" description="Low complexity" evidence="1">
    <location>
        <begin position="137"/>
        <end position="148"/>
    </location>
</feature>
<evidence type="ECO:0000256" key="2">
    <source>
        <dbReference type="SAM" id="Phobius"/>
    </source>
</evidence>
<organism evidence="3 4">
    <name type="scientific">Porcisia hertigi</name>
    <dbReference type="NCBI Taxonomy" id="2761500"/>
    <lineage>
        <taxon>Eukaryota</taxon>
        <taxon>Discoba</taxon>
        <taxon>Euglenozoa</taxon>
        <taxon>Kinetoplastea</taxon>
        <taxon>Metakinetoplastina</taxon>
        <taxon>Trypanosomatida</taxon>
        <taxon>Trypanosomatidae</taxon>
        <taxon>Leishmaniinae</taxon>
        <taxon>Porcisia</taxon>
    </lineage>
</organism>
<feature type="region of interest" description="Disordered" evidence="1">
    <location>
        <begin position="101"/>
        <end position="160"/>
    </location>
</feature>
<evidence type="ECO:0000256" key="1">
    <source>
        <dbReference type="SAM" id="MobiDB-lite"/>
    </source>
</evidence>
<keyword evidence="4" id="KW-1185">Reference proteome</keyword>
<sequence>MWMTTPEPLPGGEVVYPSNSVPYNRETFELPQPPLFFSHWYVGVMIIVLMTLVAYILLAARILQRFECLKQRKAKQVVAQAYLRDGFFDLESYTNKGSMGSFAHRQHASSGGSPSLSSRSGVRPGELLIEHGGGTHSSDSNSPSSSESQGAAVWRNPLQR</sequence>
<reference evidence="3 4" key="1">
    <citation type="submission" date="2021-02" db="EMBL/GenBank/DDBJ databases">
        <title>Porcisia hertigi Genome sequencing and assembly.</title>
        <authorList>
            <person name="Almutairi H."/>
            <person name="Gatherer D."/>
        </authorList>
    </citation>
    <scope>NUCLEOTIDE SEQUENCE [LARGE SCALE GENOMIC DNA]</scope>
    <source>
        <strain evidence="3 4">C119</strain>
    </source>
</reference>
<name>A0A837A9V7_9TRYP</name>
<feature type="transmembrane region" description="Helical" evidence="2">
    <location>
        <begin position="40"/>
        <end position="63"/>
    </location>
</feature>
<evidence type="ECO:0000313" key="3">
    <source>
        <dbReference type="EMBL" id="KAG5510810.1"/>
    </source>
</evidence>
<dbReference type="RefSeq" id="XP_067759282.1">
    <property type="nucleotide sequence ID" value="XM_067903810.1"/>
</dbReference>
<protein>
    <submittedName>
        <fullName evidence="3">Uncharacterized protein</fullName>
    </submittedName>
</protein>
<accession>A0A837A9V7</accession>
<comment type="caution">
    <text evidence="3">The sequence shown here is derived from an EMBL/GenBank/DDBJ whole genome shotgun (WGS) entry which is preliminary data.</text>
</comment>
<dbReference type="AlphaFoldDB" id="A0A837A9V7"/>